<accession>A0A9X2HXR6</accession>
<name>A0A9X2HXR6_9GAMM</name>
<comment type="caution">
    <text evidence="2">The sequence shown here is derived from an EMBL/GenBank/DDBJ whole genome shotgun (WGS) entry which is preliminary data.</text>
</comment>
<reference evidence="2" key="2">
    <citation type="submission" date="2023-01" db="EMBL/GenBank/DDBJ databases">
        <title>Gilvimarinus xylanilyticus HB14 isolated from Caulerpa lentillifera aquaculture base in Hainan, China.</title>
        <authorList>
            <person name="Zhang Y.-J."/>
        </authorList>
    </citation>
    <scope>NUCLEOTIDE SEQUENCE</scope>
    <source>
        <strain evidence="2">HB14</strain>
    </source>
</reference>
<organism evidence="2 3">
    <name type="scientific">Gilvimarinus xylanilyticus</name>
    <dbReference type="NCBI Taxonomy" id="2944139"/>
    <lineage>
        <taxon>Bacteria</taxon>
        <taxon>Pseudomonadati</taxon>
        <taxon>Pseudomonadota</taxon>
        <taxon>Gammaproteobacteria</taxon>
        <taxon>Cellvibrionales</taxon>
        <taxon>Cellvibrionaceae</taxon>
        <taxon>Gilvimarinus</taxon>
    </lineage>
</organism>
<dbReference type="PROSITE" id="PS51257">
    <property type="entry name" value="PROKAR_LIPOPROTEIN"/>
    <property type="match status" value="1"/>
</dbReference>
<feature type="chain" id="PRO_5040761244" evidence="1">
    <location>
        <begin position="21"/>
        <end position="297"/>
    </location>
</feature>
<proteinExistence type="predicted"/>
<dbReference type="InterPro" id="IPR052164">
    <property type="entry name" value="Anthracycline_SecMetBiosynth"/>
</dbReference>
<dbReference type="AlphaFoldDB" id="A0A9X2HXR6"/>
<evidence type="ECO:0000313" key="3">
    <source>
        <dbReference type="Proteomes" id="UP001139319"/>
    </source>
</evidence>
<keyword evidence="1" id="KW-0732">Signal</keyword>
<protein>
    <submittedName>
        <fullName evidence="2">VOC family protein</fullName>
    </submittedName>
</protein>
<feature type="signal peptide" evidence="1">
    <location>
        <begin position="1"/>
        <end position="20"/>
    </location>
</feature>
<evidence type="ECO:0000313" key="2">
    <source>
        <dbReference type="EMBL" id="MCP8900040.1"/>
    </source>
</evidence>
<dbReference type="EMBL" id="JAMFTH010000003">
    <property type="protein sequence ID" value="MCP8900040.1"/>
    <property type="molecule type" value="Genomic_DNA"/>
</dbReference>
<dbReference type="Proteomes" id="UP001139319">
    <property type="component" value="Unassembled WGS sequence"/>
</dbReference>
<evidence type="ECO:0000256" key="1">
    <source>
        <dbReference type="SAM" id="SignalP"/>
    </source>
</evidence>
<dbReference type="PANTHER" id="PTHR33993:SF14">
    <property type="entry name" value="GB|AAF24581.1"/>
    <property type="match status" value="1"/>
</dbReference>
<dbReference type="RefSeq" id="WP_253968330.1">
    <property type="nucleotide sequence ID" value="NZ_JAMFTH010000003.1"/>
</dbReference>
<dbReference type="CDD" id="cd07247">
    <property type="entry name" value="SgaA_N_like"/>
    <property type="match status" value="1"/>
</dbReference>
<keyword evidence="3" id="KW-1185">Reference proteome</keyword>
<sequence>MKRLGLWIVSLALLTSCAQTQVDLPAVVDSADTRLPGKIIWHDLISAQPEASQTFYQTLFGWQFEKLTLNTGFFSTSRYYLIRHNGELIGGMVDQADLNVKGNASQWVPVFASADIDQSAAAVDANGGERLGPIFDLRQRGRMAVAQDGQGALFAMLQTPEGDPADAGPAAPGGFLWNELWTTEVPAAREFYAAVMPYQVEQKSLRESVDYTLLKAQQKPRAGILKKPVEGIGSNWITYIRVANAQSLEAIVAQVEGLGGRVLLPIEAREAGGLAALIAGPSGAGIALQTWPVDNKE</sequence>
<dbReference type="PANTHER" id="PTHR33993">
    <property type="entry name" value="GLYOXALASE-RELATED"/>
    <property type="match status" value="1"/>
</dbReference>
<dbReference type="SUPFAM" id="SSF54593">
    <property type="entry name" value="Glyoxalase/Bleomycin resistance protein/Dihydroxybiphenyl dioxygenase"/>
    <property type="match status" value="2"/>
</dbReference>
<dbReference type="InterPro" id="IPR029068">
    <property type="entry name" value="Glyas_Bleomycin-R_OHBP_Dase"/>
</dbReference>
<dbReference type="Gene3D" id="3.10.180.10">
    <property type="entry name" value="2,3-Dihydroxybiphenyl 1,2-Dioxygenase, domain 1"/>
    <property type="match status" value="2"/>
</dbReference>
<gene>
    <name evidence="2" type="ORF">M6D89_12090</name>
</gene>
<reference evidence="2" key="1">
    <citation type="submission" date="2022-05" db="EMBL/GenBank/DDBJ databases">
        <authorList>
            <person name="Sun H.-N."/>
        </authorList>
    </citation>
    <scope>NUCLEOTIDE SEQUENCE</scope>
    <source>
        <strain evidence="2">HB14</strain>
    </source>
</reference>